<keyword evidence="2" id="KW-0812">Transmembrane</keyword>
<evidence type="ECO:0000313" key="3">
    <source>
        <dbReference type="EMBL" id="QHT25896.1"/>
    </source>
</evidence>
<evidence type="ECO:0000256" key="1">
    <source>
        <dbReference type="SAM" id="MobiDB-lite"/>
    </source>
</evidence>
<evidence type="ECO:0000256" key="2">
    <source>
        <dbReference type="SAM" id="Phobius"/>
    </source>
</evidence>
<dbReference type="EMBL" id="MN739776">
    <property type="protein sequence ID" value="QHT25896.1"/>
    <property type="molecule type" value="Genomic_DNA"/>
</dbReference>
<accession>A0A6C0E9T1</accession>
<feature type="compositionally biased region" description="Basic and acidic residues" evidence="1">
    <location>
        <begin position="161"/>
        <end position="172"/>
    </location>
</feature>
<reference evidence="3" key="1">
    <citation type="journal article" date="2020" name="Nature">
        <title>Giant virus diversity and host interactions through global metagenomics.</title>
        <authorList>
            <person name="Schulz F."/>
            <person name="Roux S."/>
            <person name="Paez-Espino D."/>
            <person name="Jungbluth S."/>
            <person name="Walsh D.A."/>
            <person name="Denef V.J."/>
            <person name="McMahon K.D."/>
            <person name="Konstantinidis K.T."/>
            <person name="Eloe-Fadrosh E.A."/>
            <person name="Kyrpides N.C."/>
            <person name="Woyke T."/>
        </authorList>
    </citation>
    <scope>NUCLEOTIDE SEQUENCE</scope>
    <source>
        <strain evidence="3">GVMAG-M-3300023179-27</strain>
    </source>
</reference>
<feature type="transmembrane region" description="Helical" evidence="2">
    <location>
        <begin position="96"/>
        <end position="116"/>
    </location>
</feature>
<keyword evidence="2" id="KW-1133">Transmembrane helix</keyword>
<protein>
    <submittedName>
        <fullName evidence="3">Uncharacterized protein</fullName>
    </submittedName>
</protein>
<proteinExistence type="predicted"/>
<feature type="region of interest" description="Disordered" evidence="1">
    <location>
        <begin position="161"/>
        <end position="208"/>
    </location>
</feature>
<feature type="compositionally biased region" description="Basic and acidic residues" evidence="1">
    <location>
        <begin position="183"/>
        <end position="200"/>
    </location>
</feature>
<keyword evidence="2" id="KW-0472">Membrane</keyword>
<name>A0A6C0E9T1_9ZZZZ</name>
<organism evidence="3">
    <name type="scientific">viral metagenome</name>
    <dbReference type="NCBI Taxonomy" id="1070528"/>
    <lineage>
        <taxon>unclassified sequences</taxon>
        <taxon>metagenomes</taxon>
        <taxon>organismal metagenomes</taxon>
    </lineage>
</organism>
<dbReference type="AlphaFoldDB" id="A0A6C0E9T1"/>
<sequence length="208" mass="24670">MNNLDNAEKKYMEGTKFDNQAFNKDFEKYILDQKAKQIEEDNKKLKDMIKQEQTKKLYQMSVGDILVGIKDTWFGILDDVLAFRFSYDIFLKYNRLFFIGLTLIIIALLILLYNFVTNKSDDDTNDEKNRNIIEIHHIYKMDEKDKIDNIEKMPEKKMIKKITEANKNKVEQPNDQIEQPNNKIEKPNNKIEKPNNKIEQPDGNISQE</sequence>